<reference evidence="2 3" key="1">
    <citation type="submission" date="2017-05" db="EMBL/GenBank/DDBJ databases">
        <authorList>
            <person name="Varghese N."/>
            <person name="Submissions S."/>
        </authorList>
    </citation>
    <scope>NUCLEOTIDE SEQUENCE [LARGE SCALE GENOMIC DNA]</scope>
    <source>
        <strain evidence="2 3">DSM 29734</strain>
    </source>
</reference>
<dbReference type="EMBL" id="FXTY01000002">
    <property type="protein sequence ID" value="SMP11231.1"/>
    <property type="molecule type" value="Genomic_DNA"/>
</dbReference>
<evidence type="ECO:0000313" key="3">
    <source>
        <dbReference type="Proteomes" id="UP001157961"/>
    </source>
</evidence>
<keyword evidence="1" id="KW-0732">Signal</keyword>
<comment type="caution">
    <text evidence="2">The sequence shown here is derived from an EMBL/GenBank/DDBJ whole genome shotgun (WGS) entry which is preliminary data.</text>
</comment>
<name>A0ABY1NJ68_9RHOB</name>
<dbReference type="Proteomes" id="UP001157961">
    <property type="component" value="Unassembled WGS sequence"/>
</dbReference>
<dbReference type="RefSeq" id="WP_283425003.1">
    <property type="nucleotide sequence ID" value="NZ_FXTY01000002.1"/>
</dbReference>
<accession>A0ABY1NJ68</accession>
<sequence length="178" mass="19247">MTNLKLVQSLFSSMTAGIAMFAASVVYASDENVLPTTDDSVETYLSSKYWTVFKNTSRHSCFIEWRSENSVVQAGLTKAQDAGYLGAFVKDVEPPKGESAIAIVLNGNLYTGNASTVSQSLAGGFKGGYIVFDNPAFVTDLEKAREFVAFQGSPRAITVKLKTPKNAIERAQECMASF</sequence>
<feature type="chain" id="PRO_5046406403" evidence="1">
    <location>
        <begin position="29"/>
        <end position="178"/>
    </location>
</feature>
<evidence type="ECO:0000256" key="1">
    <source>
        <dbReference type="SAM" id="SignalP"/>
    </source>
</evidence>
<proteinExistence type="predicted"/>
<organism evidence="2 3">
    <name type="scientific">Shimia sagamensis</name>
    <dbReference type="NCBI Taxonomy" id="1566352"/>
    <lineage>
        <taxon>Bacteria</taxon>
        <taxon>Pseudomonadati</taxon>
        <taxon>Pseudomonadota</taxon>
        <taxon>Alphaproteobacteria</taxon>
        <taxon>Rhodobacterales</taxon>
        <taxon>Roseobacteraceae</taxon>
    </lineage>
</organism>
<gene>
    <name evidence="2" type="ORF">SAMN06265373_102247</name>
</gene>
<feature type="signal peptide" evidence="1">
    <location>
        <begin position="1"/>
        <end position="28"/>
    </location>
</feature>
<protein>
    <submittedName>
        <fullName evidence="2">Uncharacterized protein</fullName>
    </submittedName>
</protein>
<evidence type="ECO:0000313" key="2">
    <source>
        <dbReference type="EMBL" id="SMP11231.1"/>
    </source>
</evidence>
<keyword evidence="3" id="KW-1185">Reference proteome</keyword>